<gene>
    <name evidence="3" type="ORF">AA15669_1255</name>
</gene>
<protein>
    <recommendedName>
        <fullName evidence="5">Lipoprotein</fullName>
    </recommendedName>
</protein>
<comment type="caution">
    <text evidence="3">The sequence shown here is derived from an EMBL/GenBank/DDBJ whole genome shotgun (WGS) entry which is preliminary data.</text>
</comment>
<keyword evidence="4" id="KW-1185">Reference proteome</keyword>
<feature type="region of interest" description="Disordered" evidence="1">
    <location>
        <begin position="285"/>
        <end position="308"/>
    </location>
</feature>
<evidence type="ECO:0008006" key="5">
    <source>
        <dbReference type="Google" id="ProtNLM"/>
    </source>
</evidence>
<organism evidence="3 4">
    <name type="scientific">Saccharibacter floricola DSM 15669</name>
    <dbReference type="NCBI Taxonomy" id="1123227"/>
    <lineage>
        <taxon>Bacteria</taxon>
        <taxon>Pseudomonadati</taxon>
        <taxon>Pseudomonadota</taxon>
        <taxon>Alphaproteobacteria</taxon>
        <taxon>Acetobacterales</taxon>
        <taxon>Acetobacteraceae</taxon>
        <taxon>Saccharibacter</taxon>
    </lineage>
</organism>
<accession>A0ABQ0NZ62</accession>
<sequence>MTTIHTVKSLIMSLGAAALLTGCLNAGVHNAGLNDGAGGERGFVTPQRMSTREDAVCAIFSFPCVPVLAEENIRALFPRKDPKDGSDPVRSTRDDIAQCRARYEQSEGRAAQWDDLEKCENGSFQRWASGGPMRPAMVQAVLAQNHWLLSQAQQGVLAPKEAWLQWRVVMEMSALDIPDPARANSRINKDWLKEWQDNQCTSYYDGSKAPTPHYKALCHNAAYVAWARRAGGYVVSDLTPVLKINLTLADEQQRTGHFDAKAANVRLWEAQAQAEQLKERHTSWDGPFAFDQKDVQEGRESSDRNRELRDEALATCSSERSYGARAQCVDKAWYDWAATVGIEPERVRDVIQMHDHAVQQREQGKSSDAQAPFSAGFACHVVGSSVECLPH</sequence>
<proteinExistence type="predicted"/>
<evidence type="ECO:0000313" key="4">
    <source>
        <dbReference type="Proteomes" id="UP001062901"/>
    </source>
</evidence>
<dbReference type="Proteomes" id="UP001062901">
    <property type="component" value="Unassembled WGS sequence"/>
</dbReference>
<dbReference type="RefSeq" id="WP_018980529.1">
    <property type="nucleotide sequence ID" value="NZ_BAQD01000021.1"/>
</dbReference>
<evidence type="ECO:0000313" key="3">
    <source>
        <dbReference type="EMBL" id="GBQ07157.1"/>
    </source>
</evidence>
<evidence type="ECO:0000256" key="2">
    <source>
        <dbReference type="SAM" id="SignalP"/>
    </source>
</evidence>
<feature type="signal peptide" evidence="2">
    <location>
        <begin position="1"/>
        <end position="31"/>
    </location>
</feature>
<feature type="chain" id="PRO_5047520611" description="Lipoprotein" evidence="2">
    <location>
        <begin position="32"/>
        <end position="391"/>
    </location>
</feature>
<keyword evidence="2" id="KW-0732">Signal</keyword>
<evidence type="ECO:0000256" key="1">
    <source>
        <dbReference type="SAM" id="MobiDB-lite"/>
    </source>
</evidence>
<name>A0ABQ0NZ62_9PROT</name>
<feature type="compositionally biased region" description="Basic and acidic residues" evidence="1">
    <location>
        <begin position="291"/>
        <end position="308"/>
    </location>
</feature>
<reference evidence="3" key="1">
    <citation type="submission" date="2013-04" db="EMBL/GenBank/DDBJ databases">
        <title>The genome sequencing project of 58 acetic acid bacteria.</title>
        <authorList>
            <person name="Okamoto-Kainuma A."/>
            <person name="Ishikawa M."/>
            <person name="Umino S."/>
            <person name="Koizumi Y."/>
            <person name="Shiwa Y."/>
            <person name="Yoshikawa H."/>
            <person name="Matsutani M."/>
            <person name="Matsushita K."/>
        </authorList>
    </citation>
    <scope>NUCLEOTIDE SEQUENCE</scope>
    <source>
        <strain evidence="3">DSM 15669</strain>
    </source>
</reference>
<dbReference type="EMBL" id="BAQD01000021">
    <property type="protein sequence ID" value="GBQ07157.1"/>
    <property type="molecule type" value="Genomic_DNA"/>
</dbReference>